<feature type="transmembrane region" description="Helical" evidence="2">
    <location>
        <begin position="21"/>
        <end position="44"/>
    </location>
</feature>
<proteinExistence type="predicted"/>
<evidence type="ECO:0000256" key="2">
    <source>
        <dbReference type="SAM" id="Phobius"/>
    </source>
</evidence>
<dbReference type="AlphaFoldDB" id="A0A820D4H9"/>
<keyword evidence="2" id="KW-0472">Membrane</keyword>
<dbReference type="Proteomes" id="UP000663836">
    <property type="component" value="Unassembled WGS sequence"/>
</dbReference>
<name>A0A820D4H9_9BILA</name>
<evidence type="ECO:0000313" key="4">
    <source>
        <dbReference type="Proteomes" id="UP000663836"/>
    </source>
</evidence>
<comment type="caution">
    <text evidence="3">The sequence shown here is derived from an EMBL/GenBank/DDBJ whole genome shotgun (WGS) entry which is preliminary data.</text>
</comment>
<feature type="non-terminal residue" evidence="3">
    <location>
        <position position="1"/>
    </location>
</feature>
<keyword evidence="2" id="KW-0812">Transmembrane</keyword>
<feature type="region of interest" description="Disordered" evidence="1">
    <location>
        <begin position="54"/>
        <end position="93"/>
    </location>
</feature>
<sequence length="93" mass="9665">FKNRSLRCFKCIRSQYSPVCLFLSLLGIILLGSGIAAMLVVLIGSSTTTITATTTSETATSETATSETATSETTTSETATSETATITTATNSK</sequence>
<evidence type="ECO:0000313" key="3">
    <source>
        <dbReference type="EMBL" id="CAF4226592.1"/>
    </source>
</evidence>
<dbReference type="EMBL" id="CAJOBD010018043">
    <property type="protein sequence ID" value="CAF4226592.1"/>
    <property type="molecule type" value="Genomic_DNA"/>
</dbReference>
<keyword evidence="2" id="KW-1133">Transmembrane helix</keyword>
<organism evidence="3 4">
    <name type="scientific">Rotaria sordida</name>
    <dbReference type="NCBI Taxonomy" id="392033"/>
    <lineage>
        <taxon>Eukaryota</taxon>
        <taxon>Metazoa</taxon>
        <taxon>Spiralia</taxon>
        <taxon>Gnathifera</taxon>
        <taxon>Rotifera</taxon>
        <taxon>Eurotatoria</taxon>
        <taxon>Bdelloidea</taxon>
        <taxon>Philodinida</taxon>
        <taxon>Philodinidae</taxon>
        <taxon>Rotaria</taxon>
    </lineage>
</organism>
<evidence type="ECO:0000256" key="1">
    <source>
        <dbReference type="SAM" id="MobiDB-lite"/>
    </source>
</evidence>
<protein>
    <submittedName>
        <fullName evidence="3">Uncharacterized protein</fullName>
    </submittedName>
</protein>
<accession>A0A820D4H9</accession>
<gene>
    <name evidence="3" type="ORF">JBS370_LOCUS37685</name>
</gene>
<reference evidence="3" key="1">
    <citation type="submission" date="2021-02" db="EMBL/GenBank/DDBJ databases">
        <authorList>
            <person name="Nowell W R."/>
        </authorList>
    </citation>
    <scope>NUCLEOTIDE SEQUENCE</scope>
</reference>